<reference evidence="5 6" key="2">
    <citation type="journal article" date="2012" name="Stand. Genomic Sci.">
        <title>Complete Genome Sequence of Clostridium clariflavum DSM 19732.</title>
        <authorList>
            <person name="Izquierdo J.A."/>
            <person name="Goodwin L."/>
            <person name="Davenport K.W."/>
            <person name="Teshima H."/>
            <person name="Bruce D."/>
            <person name="Detter C."/>
            <person name="Tapia R."/>
            <person name="Han S."/>
            <person name="Land M."/>
            <person name="Hauser L."/>
            <person name="Jeffries C.D."/>
            <person name="Han J."/>
            <person name="Pitluck S."/>
            <person name="Nolan M."/>
            <person name="Chen A."/>
            <person name="Huntemann M."/>
            <person name="Mavromatis K."/>
            <person name="Mikhailova N."/>
            <person name="Liolios K."/>
            <person name="Woyke T."/>
            <person name="Lynd L.R."/>
        </authorList>
    </citation>
    <scope>NUCLEOTIDE SEQUENCE [LARGE SCALE GENOMIC DNA]</scope>
    <source>
        <strain evidence="6">DSM 19732 / NBRC 101661 / EBR45</strain>
    </source>
</reference>
<dbReference type="Pfam" id="PF07702">
    <property type="entry name" value="UTRA"/>
    <property type="match status" value="1"/>
</dbReference>
<gene>
    <name evidence="5" type="ordered locus">Clocl_2486</name>
</gene>
<evidence type="ECO:0000256" key="1">
    <source>
        <dbReference type="ARBA" id="ARBA00023015"/>
    </source>
</evidence>
<dbReference type="Gene3D" id="3.40.1410.10">
    <property type="entry name" value="Chorismate lyase-like"/>
    <property type="match status" value="1"/>
</dbReference>
<evidence type="ECO:0000256" key="2">
    <source>
        <dbReference type="ARBA" id="ARBA00023125"/>
    </source>
</evidence>
<keyword evidence="2" id="KW-0238">DNA-binding</keyword>
<dbReference type="SMART" id="SM00866">
    <property type="entry name" value="UTRA"/>
    <property type="match status" value="1"/>
</dbReference>
<dbReference type="Gene3D" id="1.10.10.10">
    <property type="entry name" value="Winged helix-like DNA-binding domain superfamily/Winged helix DNA-binding domain"/>
    <property type="match status" value="1"/>
</dbReference>
<dbReference type="CDD" id="cd07377">
    <property type="entry name" value="WHTH_GntR"/>
    <property type="match status" value="1"/>
</dbReference>
<sequence length="238" mass="27071">MTPKYYSVKKKILEMIDQEEIGPDGMLPSEREIMNMFGVSRITAKKAIDDLVKEGYVYRIQGKGTFVKNDKLNQDLVSLTSCTEDIIRMGMTPSKRLLSAEIITADQASMRQLHLCSGDKLFKVKRVYFADNEPLNLTTTYLPCKLFPGIENFDFGVESIYNVLENEYGTRITKATRTIEAVLAADEVAEILNIDEGEPILLFRAVTLGIVNGKEVPIEKFKTYYRTDKLKFCINQVR</sequence>
<dbReference type="InterPro" id="IPR028978">
    <property type="entry name" value="Chorismate_lyase_/UTRA_dom_sf"/>
</dbReference>
<dbReference type="PROSITE" id="PS50949">
    <property type="entry name" value="HTH_GNTR"/>
    <property type="match status" value="1"/>
</dbReference>
<keyword evidence="3" id="KW-0804">Transcription</keyword>
<dbReference type="InterPro" id="IPR036388">
    <property type="entry name" value="WH-like_DNA-bd_sf"/>
</dbReference>
<dbReference type="KEGG" id="ccl:Clocl_2486"/>
<dbReference type="Proteomes" id="UP000005435">
    <property type="component" value="Chromosome"/>
</dbReference>
<dbReference type="eggNOG" id="COG2188">
    <property type="taxonomic scope" value="Bacteria"/>
</dbReference>
<evidence type="ECO:0000313" key="5">
    <source>
        <dbReference type="EMBL" id="AEV69061.1"/>
    </source>
</evidence>
<evidence type="ECO:0000313" key="6">
    <source>
        <dbReference type="Proteomes" id="UP000005435"/>
    </source>
</evidence>
<dbReference type="GO" id="GO:0003700">
    <property type="term" value="F:DNA-binding transcription factor activity"/>
    <property type="evidence" value="ECO:0007669"/>
    <property type="project" value="InterPro"/>
</dbReference>
<organism evidence="5 6">
    <name type="scientific">Acetivibrio clariflavus (strain DSM 19732 / NBRC 101661 / EBR45)</name>
    <name type="common">Clostridium clariflavum</name>
    <dbReference type="NCBI Taxonomy" id="720554"/>
    <lineage>
        <taxon>Bacteria</taxon>
        <taxon>Bacillati</taxon>
        <taxon>Bacillota</taxon>
        <taxon>Clostridia</taxon>
        <taxon>Eubacteriales</taxon>
        <taxon>Oscillospiraceae</taxon>
        <taxon>Acetivibrio</taxon>
    </lineage>
</organism>
<dbReference type="RefSeq" id="WP_014255629.1">
    <property type="nucleotide sequence ID" value="NC_016627.1"/>
</dbReference>
<dbReference type="SMART" id="SM00345">
    <property type="entry name" value="HTH_GNTR"/>
    <property type="match status" value="1"/>
</dbReference>
<dbReference type="SUPFAM" id="SSF46785">
    <property type="entry name" value="Winged helix' DNA-binding domain"/>
    <property type="match status" value="1"/>
</dbReference>
<dbReference type="InterPro" id="IPR011663">
    <property type="entry name" value="UTRA"/>
</dbReference>
<dbReference type="STRING" id="720554.Clocl_2486"/>
<keyword evidence="6" id="KW-1185">Reference proteome</keyword>
<dbReference type="HOGENOM" id="CLU_063236_4_2_9"/>
<reference evidence="6" key="1">
    <citation type="submission" date="2011-12" db="EMBL/GenBank/DDBJ databases">
        <title>Complete sequence of Clostridium clariflavum DSM 19732.</title>
        <authorList>
            <consortium name="US DOE Joint Genome Institute"/>
            <person name="Lucas S."/>
            <person name="Han J."/>
            <person name="Lapidus A."/>
            <person name="Cheng J.-F."/>
            <person name="Goodwin L."/>
            <person name="Pitluck S."/>
            <person name="Peters L."/>
            <person name="Teshima H."/>
            <person name="Detter J.C."/>
            <person name="Han C."/>
            <person name="Tapia R."/>
            <person name="Land M."/>
            <person name="Hauser L."/>
            <person name="Kyrpides N."/>
            <person name="Ivanova N."/>
            <person name="Pagani I."/>
            <person name="Kitzmiller T."/>
            <person name="Lynd L."/>
            <person name="Izquierdo J."/>
            <person name="Woyke T."/>
        </authorList>
    </citation>
    <scope>NUCLEOTIDE SEQUENCE [LARGE SCALE GENOMIC DNA]</scope>
    <source>
        <strain evidence="6">DSM 19732 / NBRC 101661 / EBR45</strain>
    </source>
</reference>
<dbReference type="PANTHER" id="PTHR44846:SF1">
    <property type="entry name" value="MANNOSYL-D-GLYCERATE TRANSPORT_METABOLISM SYSTEM REPRESSOR MNGR-RELATED"/>
    <property type="match status" value="1"/>
</dbReference>
<keyword evidence="1" id="KW-0805">Transcription regulation</keyword>
<dbReference type="OrthoDB" id="457376at2"/>
<dbReference type="EMBL" id="CP003065">
    <property type="protein sequence ID" value="AEV69061.1"/>
    <property type="molecule type" value="Genomic_DNA"/>
</dbReference>
<dbReference type="Pfam" id="PF00392">
    <property type="entry name" value="GntR"/>
    <property type="match status" value="1"/>
</dbReference>
<evidence type="ECO:0000259" key="4">
    <source>
        <dbReference type="PROSITE" id="PS50949"/>
    </source>
</evidence>
<dbReference type="SUPFAM" id="SSF64288">
    <property type="entry name" value="Chorismate lyase-like"/>
    <property type="match status" value="1"/>
</dbReference>
<dbReference type="InterPro" id="IPR000524">
    <property type="entry name" value="Tscrpt_reg_HTH_GntR"/>
</dbReference>
<accession>G8LZX1</accession>
<dbReference type="GO" id="GO:0003677">
    <property type="term" value="F:DNA binding"/>
    <property type="evidence" value="ECO:0007669"/>
    <property type="project" value="UniProtKB-KW"/>
</dbReference>
<name>G8LZX1_ACECE</name>
<evidence type="ECO:0000256" key="3">
    <source>
        <dbReference type="ARBA" id="ARBA00023163"/>
    </source>
</evidence>
<dbReference type="InterPro" id="IPR036390">
    <property type="entry name" value="WH_DNA-bd_sf"/>
</dbReference>
<dbReference type="GO" id="GO:0045892">
    <property type="term" value="P:negative regulation of DNA-templated transcription"/>
    <property type="evidence" value="ECO:0007669"/>
    <property type="project" value="TreeGrafter"/>
</dbReference>
<feature type="domain" description="HTH gntR-type" evidence="4">
    <location>
        <begin position="2"/>
        <end position="70"/>
    </location>
</feature>
<proteinExistence type="predicted"/>
<dbReference type="AlphaFoldDB" id="G8LZX1"/>
<protein>
    <submittedName>
        <fullName evidence="5">Transcriptional regulator</fullName>
    </submittedName>
</protein>
<dbReference type="PANTHER" id="PTHR44846">
    <property type="entry name" value="MANNOSYL-D-GLYCERATE TRANSPORT/METABOLISM SYSTEM REPRESSOR MNGR-RELATED"/>
    <property type="match status" value="1"/>
</dbReference>
<dbReference type="PRINTS" id="PR00035">
    <property type="entry name" value="HTHGNTR"/>
</dbReference>
<dbReference type="InterPro" id="IPR050679">
    <property type="entry name" value="Bact_HTH_transcr_reg"/>
</dbReference>